<dbReference type="EMBL" id="JAQIZT010000015">
    <property type="protein sequence ID" value="KAJ6970042.1"/>
    <property type="molecule type" value="Genomic_DNA"/>
</dbReference>
<dbReference type="Proteomes" id="UP001164929">
    <property type="component" value="Chromosome 15"/>
</dbReference>
<organism evidence="1 2">
    <name type="scientific">Populus alba x Populus x berolinensis</name>
    <dbReference type="NCBI Taxonomy" id="444605"/>
    <lineage>
        <taxon>Eukaryota</taxon>
        <taxon>Viridiplantae</taxon>
        <taxon>Streptophyta</taxon>
        <taxon>Embryophyta</taxon>
        <taxon>Tracheophyta</taxon>
        <taxon>Spermatophyta</taxon>
        <taxon>Magnoliopsida</taxon>
        <taxon>eudicotyledons</taxon>
        <taxon>Gunneridae</taxon>
        <taxon>Pentapetalae</taxon>
        <taxon>rosids</taxon>
        <taxon>fabids</taxon>
        <taxon>Malpighiales</taxon>
        <taxon>Salicaceae</taxon>
        <taxon>Saliceae</taxon>
        <taxon>Populus</taxon>
    </lineage>
</organism>
<dbReference type="AlphaFoldDB" id="A0AAD6PW71"/>
<accession>A0AAD6PW71</accession>
<reference evidence="1" key="1">
    <citation type="journal article" date="2023" name="Mol. Ecol. Resour.">
        <title>Chromosome-level genome assembly of a triploid poplar Populus alba 'Berolinensis'.</title>
        <authorList>
            <person name="Chen S."/>
            <person name="Yu Y."/>
            <person name="Wang X."/>
            <person name="Wang S."/>
            <person name="Zhang T."/>
            <person name="Zhou Y."/>
            <person name="He R."/>
            <person name="Meng N."/>
            <person name="Wang Y."/>
            <person name="Liu W."/>
            <person name="Liu Z."/>
            <person name="Liu J."/>
            <person name="Guo Q."/>
            <person name="Huang H."/>
            <person name="Sederoff R.R."/>
            <person name="Wang G."/>
            <person name="Qu G."/>
            <person name="Chen S."/>
        </authorList>
    </citation>
    <scope>NUCLEOTIDE SEQUENCE</scope>
    <source>
        <strain evidence="1">SC-2020</strain>
    </source>
</reference>
<keyword evidence="2" id="KW-1185">Reference proteome</keyword>
<gene>
    <name evidence="1" type="ORF">NC653_034572</name>
</gene>
<protein>
    <submittedName>
        <fullName evidence="1">Uncharacterized protein</fullName>
    </submittedName>
</protein>
<evidence type="ECO:0000313" key="1">
    <source>
        <dbReference type="EMBL" id="KAJ6970042.1"/>
    </source>
</evidence>
<sequence>MHVCIYVGTRENKLPGYPFGSLVSKIPSECWGFDRGRETESRDRVNLVVYLR</sequence>
<comment type="caution">
    <text evidence="1">The sequence shown here is derived from an EMBL/GenBank/DDBJ whole genome shotgun (WGS) entry which is preliminary data.</text>
</comment>
<name>A0AAD6PW71_9ROSI</name>
<proteinExistence type="predicted"/>
<evidence type="ECO:0000313" key="2">
    <source>
        <dbReference type="Proteomes" id="UP001164929"/>
    </source>
</evidence>